<dbReference type="InterPro" id="IPR010099">
    <property type="entry name" value="SDR39U1"/>
</dbReference>
<dbReference type="Pfam" id="PF08338">
    <property type="entry name" value="DUF1731"/>
    <property type="match status" value="1"/>
</dbReference>
<accession>A0A1P8WFA4</accession>
<dbReference type="SUPFAM" id="SSF51735">
    <property type="entry name" value="NAD(P)-binding Rossmann-fold domains"/>
    <property type="match status" value="1"/>
</dbReference>
<organism evidence="4 5">
    <name type="scientific">Fuerstiella marisgermanici</name>
    <dbReference type="NCBI Taxonomy" id="1891926"/>
    <lineage>
        <taxon>Bacteria</taxon>
        <taxon>Pseudomonadati</taxon>
        <taxon>Planctomycetota</taxon>
        <taxon>Planctomycetia</taxon>
        <taxon>Planctomycetales</taxon>
        <taxon>Planctomycetaceae</taxon>
        <taxon>Fuerstiella</taxon>
    </lineage>
</organism>
<comment type="similarity">
    <text evidence="1">Belongs to the NAD(P)-dependent epimerase/dehydratase family. SDR39U1 subfamily.</text>
</comment>
<protein>
    <submittedName>
        <fullName evidence="4">Epimerase family protein</fullName>
    </submittedName>
</protein>
<dbReference type="PANTHER" id="PTHR11092">
    <property type="entry name" value="SUGAR NUCLEOTIDE EPIMERASE RELATED"/>
    <property type="match status" value="1"/>
</dbReference>
<dbReference type="InterPro" id="IPR001509">
    <property type="entry name" value="Epimerase_deHydtase"/>
</dbReference>
<dbReference type="NCBIfam" id="TIGR01777">
    <property type="entry name" value="yfcH"/>
    <property type="match status" value="1"/>
</dbReference>
<sequence length="308" mass="33430">MNQKSVVIAGGSGFLGVSLASHLLESGCRVTVLSRNQPKVSGQWDFAEWDARTLGPWQSVIDGADAVVNLVGRSVDCIKTPDHCDEILRSRVEATRVLGEAMKAAEAPPPVWVQMSTAHIYGDPPSLVCTEMSPFGYGLAPDVGRAWESEFANAIHPDQRGVVLRTSFVVGRDRGAGGGALSRLRLIARLGLGGKVGSGQQGMSWIHERDMNRIFERAIVDPSMQGAYIASSPNPVAQQDFMRSLRRSLSVPIGLPATETMVRLGAHWFLRTDPELALYGRYVVPDRLTASGFEFDFPNLDDALADLK</sequence>
<evidence type="ECO:0000313" key="5">
    <source>
        <dbReference type="Proteomes" id="UP000187735"/>
    </source>
</evidence>
<name>A0A1P8WFA4_9PLAN</name>
<dbReference type="EMBL" id="CP017641">
    <property type="protein sequence ID" value="APZ92707.1"/>
    <property type="molecule type" value="Genomic_DNA"/>
</dbReference>
<dbReference type="Proteomes" id="UP000187735">
    <property type="component" value="Chromosome"/>
</dbReference>
<dbReference type="InterPro" id="IPR013549">
    <property type="entry name" value="DUF1731"/>
</dbReference>
<evidence type="ECO:0000313" key="4">
    <source>
        <dbReference type="EMBL" id="APZ92707.1"/>
    </source>
</evidence>
<dbReference type="PANTHER" id="PTHR11092:SF0">
    <property type="entry name" value="EPIMERASE FAMILY PROTEIN SDR39U1"/>
    <property type="match status" value="1"/>
</dbReference>
<reference evidence="4 5" key="1">
    <citation type="journal article" date="2016" name="Front. Microbiol.">
        <title>Fuerstia marisgermanicae gen. nov., sp. nov., an Unusual Member of the Phylum Planctomycetes from the German Wadden Sea.</title>
        <authorList>
            <person name="Kohn T."/>
            <person name="Heuer A."/>
            <person name="Jogler M."/>
            <person name="Vollmers J."/>
            <person name="Boedeker C."/>
            <person name="Bunk B."/>
            <person name="Rast P."/>
            <person name="Borchert D."/>
            <person name="Glockner I."/>
            <person name="Freese H.M."/>
            <person name="Klenk H.P."/>
            <person name="Overmann J."/>
            <person name="Kaster A.K."/>
            <person name="Rohde M."/>
            <person name="Wiegand S."/>
            <person name="Jogler C."/>
        </authorList>
    </citation>
    <scope>NUCLEOTIDE SEQUENCE [LARGE SCALE GENOMIC DNA]</scope>
    <source>
        <strain evidence="4 5">NH11</strain>
    </source>
</reference>
<feature type="domain" description="DUF1731" evidence="3">
    <location>
        <begin position="265"/>
        <end position="307"/>
    </location>
</feature>
<dbReference type="Pfam" id="PF01370">
    <property type="entry name" value="Epimerase"/>
    <property type="match status" value="1"/>
</dbReference>
<proteinExistence type="inferred from homology"/>
<gene>
    <name evidence="4" type="ORF">Fuma_02319</name>
</gene>
<keyword evidence="5" id="KW-1185">Reference proteome</keyword>
<evidence type="ECO:0000259" key="2">
    <source>
        <dbReference type="Pfam" id="PF01370"/>
    </source>
</evidence>
<dbReference type="InterPro" id="IPR036291">
    <property type="entry name" value="NAD(P)-bd_dom_sf"/>
</dbReference>
<dbReference type="AlphaFoldDB" id="A0A1P8WFA4"/>
<dbReference type="Gene3D" id="3.40.50.720">
    <property type="entry name" value="NAD(P)-binding Rossmann-like Domain"/>
    <property type="match status" value="1"/>
</dbReference>
<dbReference type="KEGG" id="fmr:Fuma_02319"/>
<evidence type="ECO:0000256" key="1">
    <source>
        <dbReference type="ARBA" id="ARBA00009353"/>
    </source>
</evidence>
<evidence type="ECO:0000259" key="3">
    <source>
        <dbReference type="Pfam" id="PF08338"/>
    </source>
</evidence>
<feature type="domain" description="NAD-dependent epimerase/dehydratase" evidence="2">
    <location>
        <begin position="6"/>
        <end position="221"/>
    </location>
</feature>
<dbReference type="OrthoDB" id="9801773at2"/>
<dbReference type="STRING" id="1891926.Fuma_02319"/>
<dbReference type="RefSeq" id="WP_077024296.1">
    <property type="nucleotide sequence ID" value="NZ_CP017641.1"/>
</dbReference>